<dbReference type="AlphaFoldDB" id="A0A1M2VUC9"/>
<feature type="non-terminal residue" evidence="2">
    <location>
        <position position="91"/>
    </location>
</feature>
<dbReference type="SUPFAM" id="SSF53474">
    <property type="entry name" value="alpha/beta-Hydrolases"/>
    <property type="match status" value="1"/>
</dbReference>
<evidence type="ECO:0000259" key="1">
    <source>
        <dbReference type="Pfam" id="PF01738"/>
    </source>
</evidence>
<dbReference type="STRING" id="154538.A0A1M2VUC9"/>
<comment type="caution">
    <text evidence="2">The sequence shown here is derived from an EMBL/GenBank/DDBJ whole genome shotgun (WGS) entry which is preliminary data.</text>
</comment>
<organism evidence="2 3">
    <name type="scientific">Trametes pubescens</name>
    <name type="common">White-rot fungus</name>
    <dbReference type="NCBI Taxonomy" id="154538"/>
    <lineage>
        <taxon>Eukaryota</taxon>
        <taxon>Fungi</taxon>
        <taxon>Dikarya</taxon>
        <taxon>Basidiomycota</taxon>
        <taxon>Agaricomycotina</taxon>
        <taxon>Agaricomycetes</taxon>
        <taxon>Polyporales</taxon>
        <taxon>Polyporaceae</taxon>
        <taxon>Trametes</taxon>
    </lineage>
</organism>
<gene>
    <name evidence="2" type="ORF">TRAPUB_12247</name>
</gene>
<dbReference type="PANTHER" id="PTHR17630">
    <property type="entry name" value="DIENELACTONE HYDROLASE"/>
    <property type="match status" value="1"/>
</dbReference>
<name>A0A1M2VUC9_TRAPU</name>
<accession>A0A1M2VUC9</accession>
<evidence type="ECO:0000313" key="2">
    <source>
        <dbReference type="EMBL" id="OJT11203.1"/>
    </source>
</evidence>
<dbReference type="OrthoDB" id="17560at2759"/>
<dbReference type="PANTHER" id="PTHR17630:SF44">
    <property type="entry name" value="PROTEIN AIM2"/>
    <property type="match status" value="1"/>
</dbReference>
<dbReference type="Proteomes" id="UP000184267">
    <property type="component" value="Unassembled WGS sequence"/>
</dbReference>
<dbReference type="Pfam" id="PF01738">
    <property type="entry name" value="DLH"/>
    <property type="match status" value="1"/>
</dbReference>
<proteinExistence type="predicted"/>
<keyword evidence="3" id="KW-1185">Reference proteome</keyword>
<feature type="domain" description="Dienelactone hydrolase" evidence="1">
    <location>
        <begin position="1"/>
        <end position="87"/>
    </location>
</feature>
<evidence type="ECO:0000313" key="3">
    <source>
        <dbReference type="Proteomes" id="UP000184267"/>
    </source>
</evidence>
<sequence length="91" mass="9854">MPDLFQGDARPADSMNQSFDRAAWVARHGPESWQPDVDAVVVALQTEGVEWIGTTGYCFGAPPAWYLALKGVSKATAVTHPSRLKVPADLE</sequence>
<dbReference type="Gene3D" id="3.40.50.1820">
    <property type="entry name" value="alpha/beta hydrolase"/>
    <property type="match status" value="1"/>
</dbReference>
<dbReference type="EMBL" id="MNAD01000670">
    <property type="protein sequence ID" value="OJT11203.1"/>
    <property type="molecule type" value="Genomic_DNA"/>
</dbReference>
<dbReference type="InterPro" id="IPR029058">
    <property type="entry name" value="AB_hydrolase_fold"/>
</dbReference>
<reference evidence="2 3" key="1">
    <citation type="submission" date="2016-10" db="EMBL/GenBank/DDBJ databases">
        <title>Genome sequence of the basidiomycete white-rot fungus Trametes pubescens.</title>
        <authorList>
            <person name="Makela M.R."/>
            <person name="Granchi Z."/>
            <person name="Peng M."/>
            <person name="De Vries R.P."/>
            <person name="Grigoriev I."/>
            <person name="Riley R."/>
            <person name="Hilden K."/>
        </authorList>
    </citation>
    <scope>NUCLEOTIDE SEQUENCE [LARGE SCALE GENOMIC DNA]</scope>
    <source>
        <strain evidence="2 3">FBCC735</strain>
    </source>
</reference>
<protein>
    <recommendedName>
        <fullName evidence="1">Dienelactone hydrolase domain-containing protein</fullName>
    </recommendedName>
</protein>
<dbReference type="GO" id="GO:0016787">
    <property type="term" value="F:hydrolase activity"/>
    <property type="evidence" value="ECO:0007669"/>
    <property type="project" value="InterPro"/>
</dbReference>
<dbReference type="InterPro" id="IPR002925">
    <property type="entry name" value="Dienelactn_hydro"/>
</dbReference>